<keyword evidence="4" id="KW-1185">Reference proteome</keyword>
<evidence type="ECO:0000313" key="4">
    <source>
        <dbReference type="Proteomes" id="UP000015101"/>
    </source>
</evidence>
<evidence type="ECO:0000256" key="1">
    <source>
        <dbReference type="SAM" id="SignalP"/>
    </source>
</evidence>
<sequence>MARLGITLLTLISAISANSDSKRHTCEIVEGKESFYIFNWETEENWPFYLPAAVDAMVWIGLRLAEGSLVWEGYPKRSLVTGSIPPMFGEFDPEVQSYNLSSELCAALQKSTGLIKLIDCSSKINFTCAQSVLSKSSCTISEDYYLRGCRDFVFV</sequence>
<protein>
    <recommendedName>
        <fullName evidence="5">C-type lectin domain-containing protein</fullName>
    </recommendedName>
</protein>
<accession>T1FCJ8</accession>
<name>T1FCJ8_HELRO</name>
<dbReference type="HOGENOM" id="CLU_1697444_0_0_1"/>
<feature type="signal peptide" evidence="1">
    <location>
        <begin position="1"/>
        <end position="17"/>
    </location>
</feature>
<evidence type="ECO:0008006" key="5">
    <source>
        <dbReference type="Google" id="ProtNLM"/>
    </source>
</evidence>
<dbReference type="EnsemblMetazoa" id="HelroT177972">
    <property type="protein sequence ID" value="HelroP177972"/>
    <property type="gene ID" value="HelroG177972"/>
</dbReference>
<dbReference type="CTD" id="20206547"/>
<dbReference type="EMBL" id="AMQM01006266">
    <property type="status" value="NOT_ANNOTATED_CDS"/>
    <property type="molecule type" value="Genomic_DNA"/>
</dbReference>
<keyword evidence="1" id="KW-0732">Signal</keyword>
<proteinExistence type="predicted"/>
<gene>
    <name evidence="3" type="primary">20206547</name>
    <name evidence="2" type="ORF">HELRODRAFT_177972</name>
</gene>
<organism evidence="3 4">
    <name type="scientific">Helobdella robusta</name>
    <name type="common">Californian leech</name>
    <dbReference type="NCBI Taxonomy" id="6412"/>
    <lineage>
        <taxon>Eukaryota</taxon>
        <taxon>Metazoa</taxon>
        <taxon>Spiralia</taxon>
        <taxon>Lophotrochozoa</taxon>
        <taxon>Annelida</taxon>
        <taxon>Clitellata</taxon>
        <taxon>Hirudinea</taxon>
        <taxon>Rhynchobdellida</taxon>
        <taxon>Glossiphoniidae</taxon>
        <taxon>Helobdella</taxon>
    </lineage>
</organism>
<dbReference type="GeneID" id="20206547"/>
<dbReference type="RefSeq" id="XP_009024367.1">
    <property type="nucleotide sequence ID" value="XM_009026119.1"/>
</dbReference>
<dbReference type="InParanoid" id="T1FCJ8"/>
<dbReference type="InterPro" id="IPR016187">
    <property type="entry name" value="CTDL_fold"/>
</dbReference>
<dbReference type="Proteomes" id="UP000015101">
    <property type="component" value="Unassembled WGS sequence"/>
</dbReference>
<dbReference type="KEGG" id="hro:HELRODRAFT_177972"/>
<dbReference type="AlphaFoldDB" id="T1FCJ8"/>
<dbReference type="EMBL" id="KB097336">
    <property type="protein sequence ID" value="ESN97541.1"/>
    <property type="molecule type" value="Genomic_DNA"/>
</dbReference>
<evidence type="ECO:0000313" key="2">
    <source>
        <dbReference type="EMBL" id="ESN97541.1"/>
    </source>
</evidence>
<feature type="chain" id="PRO_5010980533" description="C-type lectin domain-containing protein" evidence="1">
    <location>
        <begin position="18"/>
        <end position="155"/>
    </location>
</feature>
<evidence type="ECO:0000313" key="3">
    <source>
        <dbReference type="EnsemblMetazoa" id="HelroP177972"/>
    </source>
</evidence>
<reference evidence="3" key="3">
    <citation type="submission" date="2015-06" db="UniProtKB">
        <authorList>
            <consortium name="EnsemblMetazoa"/>
        </authorList>
    </citation>
    <scope>IDENTIFICATION</scope>
</reference>
<dbReference type="SUPFAM" id="SSF56436">
    <property type="entry name" value="C-type lectin-like"/>
    <property type="match status" value="1"/>
</dbReference>
<dbReference type="InterPro" id="IPR016186">
    <property type="entry name" value="C-type_lectin-like/link_sf"/>
</dbReference>
<reference evidence="4" key="1">
    <citation type="submission" date="2012-12" db="EMBL/GenBank/DDBJ databases">
        <authorList>
            <person name="Hellsten U."/>
            <person name="Grimwood J."/>
            <person name="Chapman J.A."/>
            <person name="Shapiro H."/>
            <person name="Aerts A."/>
            <person name="Otillar R.P."/>
            <person name="Terry A.Y."/>
            <person name="Boore J.L."/>
            <person name="Simakov O."/>
            <person name="Marletaz F."/>
            <person name="Cho S.-J."/>
            <person name="Edsinger-Gonzales E."/>
            <person name="Havlak P."/>
            <person name="Kuo D.-H."/>
            <person name="Larsson T."/>
            <person name="Lv J."/>
            <person name="Arendt D."/>
            <person name="Savage R."/>
            <person name="Osoegawa K."/>
            <person name="de Jong P."/>
            <person name="Lindberg D.R."/>
            <person name="Seaver E.C."/>
            <person name="Weisblat D.A."/>
            <person name="Putnam N.H."/>
            <person name="Grigoriev I.V."/>
            <person name="Rokhsar D.S."/>
        </authorList>
    </citation>
    <scope>NUCLEOTIDE SEQUENCE</scope>
</reference>
<dbReference type="Gene3D" id="3.10.100.10">
    <property type="entry name" value="Mannose-Binding Protein A, subunit A"/>
    <property type="match status" value="1"/>
</dbReference>
<reference evidence="2 4" key="2">
    <citation type="journal article" date="2013" name="Nature">
        <title>Insights into bilaterian evolution from three spiralian genomes.</title>
        <authorList>
            <person name="Simakov O."/>
            <person name="Marletaz F."/>
            <person name="Cho S.J."/>
            <person name="Edsinger-Gonzales E."/>
            <person name="Havlak P."/>
            <person name="Hellsten U."/>
            <person name="Kuo D.H."/>
            <person name="Larsson T."/>
            <person name="Lv J."/>
            <person name="Arendt D."/>
            <person name="Savage R."/>
            <person name="Osoegawa K."/>
            <person name="de Jong P."/>
            <person name="Grimwood J."/>
            <person name="Chapman J.A."/>
            <person name="Shapiro H."/>
            <person name="Aerts A."/>
            <person name="Otillar R.P."/>
            <person name="Terry A.Y."/>
            <person name="Boore J.L."/>
            <person name="Grigoriev I.V."/>
            <person name="Lindberg D.R."/>
            <person name="Seaver E.C."/>
            <person name="Weisblat D.A."/>
            <person name="Putnam N.H."/>
            <person name="Rokhsar D.S."/>
        </authorList>
    </citation>
    <scope>NUCLEOTIDE SEQUENCE</scope>
</reference>